<keyword evidence="9" id="KW-0808">Transferase</keyword>
<feature type="transmembrane region" description="Helical" evidence="7">
    <location>
        <begin position="232"/>
        <end position="253"/>
    </location>
</feature>
<dbReference type="InterPro" id="IPR050448">
    <property type="entry name" value="OpgB/LTA_synthase_biosynth"/>
</dbReference>
<dbReference type="PANTHER" id="PTHR47371">
    <property type="entry name" value="LIPOTEICHOIC ACID SYNTHASE"/>
    <property type="match status" value="1"/>
</dbReference>
<evidence type="ECO:0000256" key="7">
    <source>
        <dbReference type="SAM" id="Phobius"/>
    </source>
</evidence>
<evidence type="ECO:0000256" key="1">
    <source>
        <dbReference type="ARBA" id="ARBA00004651"/>
    </source>
</evidence>
<evidence type="ECO:0000256" key="2">
    <source>
        <dbReference type="ARBA" id="ARBA00022475"/>
    </source>
</evidence>
<feature type="transmembrane region" description="Helical" evidence="7">
    <location>
        <begin position="120"/>
        <end position="140"/>
    </location>
</feature>
<feature type="transmembrane region" description="Helical" evidence="7">
    <location>
        <begin position="92"/>
        <end position="114"/>
    </location>
</feature>
<comment type="caution">
    <text evidence="9">The sequence shown here is derived from an EMBL/GenBank/DDBJ whole genome shotgun (WGS) entry which is preliminary data.</text>
</comment>
<feature type="transmembrane region" description="Helical" evidence="7">
    <location>
        <begin position="201"/>
        <end position="220"/>
    </location>
</feature>
<dbReference type="AlphaFoldDB" id="A0A316J064"/>
<dbReference type="EMBL" id="QGHC01000001">
    <property type="protein sequence ID" value="PWK92895.1"/>
    <property type="molecule type" value="Genomic_DNA"/>
</dbReference>
<dbReference type="Gene3D" id="3.30.1120.80">
    <property type="match status" value="1"/>
</dbReference>
<feature type="domain" description="Sulfatase N-terminal" evidence="8">
    <location>
        <begin position="337"/>
        <end position="605"/>
    </location>
</feature>
<keyword evidence="3 7" id="KW-0812">Transmembrane</keyword>
<evidence type="ECO:0000313" key="9">
    <source>
        <dbReference type="EMBL" id="PWK92895.1"/>
    </source>
</evidence>
<dbReference type="OrthoDB" id="9760224at2"/>
<dbReference type="PANTHER" id="PTHR47371:SF3">
    <property type="entry name" value="PHOSPHOGLYCEROL TRANSFERASE I"/>
    <property type="match status" value="1"/>
</dbReference>
<evidence type="ECO:0000313" key="10">
    <source>
        <dbReference type="Proteomes" id="UP000245812"/>
    </source>
</evidence>
<comment type="subcellular location">
    <subcellularLocation>
        <location evidence="1">Cell membrane</location>
        <topology evidence="1">Multi-pass membrane protein</topology>
    </subcellularLocation>
</comment>
<keyword evidence="5 7" id="KW-0472">Membrane</keyword>
<organism evidence="9 10">
    <name type="scientific">Fulvimonas soli</name>
    <dbReference type="NCBI Taxonomy" id="155197"/>
    <lineage>
        <taxon>Bacteria</taxon>
        <taxon>Pseudomonadati</taxon>
        <taxon>Pseudomonadota</taxon>
        <taxon>Gammaproteobacteria</taxon>
        <taxon>Lysobacterales</taxon>
        <taxon>Rhodanobacteraceae</taxon>
        <taxon>Fulvimonas</taxon>
    </lineage>
</organism>
<gene>
    <name evidence="9" type="ORF">C7456_101234</name>
</gene>
<feature type="transmembrane region" description="Helical" evidence="7">
    <location>
        <begin position="50"/>
        <end position="80"/>
    </location>
</feature>
<sequence length="727" mass="80606">MPATSETAALRQRFLPLAWFGLCFLAIASAVRLLLLAKAGAGVPHTPPNLLYIFGVGLGYDLATFVYVAWPMVLFLWLVPTRDGARGRWARWGLYAAALLALCLAALGALHLLYQATLKQTWPVLLLFLYLLPLAAFTYASRAGQRVLYAFGYLALFFLLFVGTAEWVFWDEFGTRFNFIAVDYLVYTDEVVGNIEQSYPMARWLSLMALAAAGLLLLTRRGLRARDDGSRWTGRSLVALGWAAATVLVTVAVNADMKDRFENPYINALAGNGIYQFFAAFRGNRLDYRGFYPALPQDKAYAVLRRELATPDATFIGAGPRDLAREIRNAGPEKHLNVVLISVESLSGSYLAHFGNTKGLTPNLDALADQGLFYTRLYANGTRTVRGLEALALSVPPTPGDSLVRQPGNEGLFSLADVFDVRGYASEFVYGGFGYFDNMDYFFAHNGYAAVDRDAIPKDMPIHGENVWGVSDEDLFTLAMRRMDAIHASGRPFFLHVMTTSNHRPYTFPAGRVDAPQGHRLGAVKYTDWALGDFIRRMREKPYFDDTVFVITADHCADSAGDTAIPVDKYHIPLIVYAPKHFQPRRIDTLMAQIDIPPTLLGLLDFSYRSRFFGRDIARVPAGDGHAFPSTYQKLGFLQEDRLTILYPPERAEQVRPDFATGGATPLPADEAALEQAIAAYQVAAESFRDGGMRWRKEDGTPVAPADGTQAAPTPQHRRNRDDTDAH</sequence>
<protein>
    <submittedName>
        <fullName evidence="9">Phosphoglycerol transferase MdoB-like AlkP superfamily enzyme</fullName>
    </submittedName>
</protein>
<evidence type="ECO:0000256" key="5">
    <source>
        <dbReference type="ARBA" id="ARBA00023136"/>
    </source>
</evidence>
<dbReference type="InterPro" id="IPR000917">
    <property type="entry name" value="Sulfatase_N"/>
</dbReference>
<feature type="transmembrane region" description="Helical" evidence="7">
    <location>
        <begin position="147"/>
        <end position="170"/>
    </location>
</feature>
<accession>A0A316J064</accession>
<evidence type="ECO:0000256" key="4">
    <source>
        <dbReference type="ARBA" id="ARBA00022989"/>
    </source>
</evidence>
<reference evidence="9 10" key="1">
    <citation type="submission" date="2018-05" db="EMBL/GenBank/DDBJ databases">
        <title>Genomic Encyclopedia of Type Strains, Phase IV (KMG-IV): sequencing the most valuable type-strain genomes for metagenomic binning, comparative biology and taxonomic classification.</title>
        <authorList>
            <person name="Goeker M."/>
        </authorList>
    </citation>
    <scope>NUCLEOTIDE SEQUENCE [LARGE SCALE GENOMIC DNA]</scope>
    <source>
        <strain evidence="9 10">DSM 14263</strain>
    </source>
</reference>
<dbReference type="GO" id="GO:0005886">
    <property type="term" value="C:plasma membrane"/>
    <property type="evidence" value="ECO:0007669"/>
    <property type="project" value="UniProtKB-SubCell"/>
</dbReference>
<dbReference type="Proteomes" id="UP000245812">
    <property type="component" value="Unassembled WGS sequence"/>
</dbReference>
<keyword evidence="2" id="KW-1003">Cell membrane</keyword>
<dbReference type="CDD" id="cd16015">
    <property type="entry name" value="LTA_synthase"/>
    <property type="match status" value="1"/>
</dbReference>
<keyword evidence="10" id="KW-1185">Reference proteome</keyword>
<dbReference type="Gene3D" id="3.40.720.10">
    <property type="entry name" value="Alkaline Phosphatase, subunit A"/>
    <property type="match status" value="1"/>
</dbReference>
<dbReference type="RefSeq" id="WP_109721940.1">
    <property type="nucleotide sequence ID" value="NZ_MSZV01000041.1"/>
</dbReference>
<proteinExistence type="predicted"/>
<dbReference type="Pfam" id="PF00884">
    <property type="entry name" value="Sulfatase"/>
    <property type="match status" value="1"/>
</dbReference>
<evidence type="ECO:0000256" key="6">
    <source>
        <dbReference type="SAM" id="MobiDB-lite"/>
    </source>
</evidence>
<name>A0A316J064_9GAMM</name>
<dbReference type="InterPro" id="IPR017850">
    <property type="entry name" value="Alkaline_phosphatase_core_sf"/>
</dbReference>
<evidence type="ECO:0000259" key="8">
    <source>
        <dbReference type="Pfam" id="PF00884"/>
    </source>
</evidence>
<feature type="region of interest" description="Disordered" evidence="6">
    <location>
        <begin position="692"/>
        <end position="727"/>
    </location>
</feature>
<keyword evidence="4 7" id="KW-1133">Transmembrane helix</keyword>
<evidence type="ECO:0000256" key="3">
    <source>
        <dbReference type="ARBA" id="ARBA00022692"/>
    </source>
</evidence>
<dbReference type="GO" id="GO:0016740">
    <property type="term" value="F:transferase activity"/>
    <property type="evidence" value="ECO:0007669"/>
    <property type="project" value="UniProtKB-KW"/>
</dbReference>
<dbReference type="SUPFAM" id="SSF53649">
    <property type="entry name" value="Alkaline phosphatase-like"/>
    <property type="match status" value="1"/>
</dbReference>